<evidence type="ECO:0000256" key="4">
    <source>
        <dbReference type="ARBA" id="ARBA00022475"/>
    </source>
</evidence>
<evidence type="ECO:0000256" key="1">
    <source>
        <dbReference type="ARBA" id="ARBA00004651"/>
    </source>
</evidence>
<evidence type="ECO:0000256" key="6">
    <source>
        <dbReference type="ARBA" id="ARBA00022989"/>
    </source>
</evidence>
<evidence type="ECO:0000256" key="5">
    <source>
        <dbReference type="ARBA" id="ARBA00022692"/>
    </source>
</evidence>
<reference evidence="11 12" key="1">
    <citation type="journal article" date="2024" name="Fungal Genet. Biol.">
        <title>The porcine skin microbiome exhibits broad fungal antagonism.</title>
        <authorList>
            <person name="De La Cruz K.F."/>
            <person name="Townsend E.C."/>
            <person name="Alex Cheong J.Z."/>
            <person name="Salamzade R."/>
            <person name="Liu A."/>
            <person name="Sandstrom S."/>
            <person name="Davila E."/>
            <person name="Huang L."/>
            <person name="Xu K.H."/>
            <person name="Wu S.Y."/>
            <person name="Meudt J.J."/>
            <person name="Shanmuganayagam D."/>
            <person name="Gibson A.L.F."/>
            <person name="Kalan L.R."/>
        </authorList>
    </citation>
    <scope>NUCLEOTIDE SEQUENCE [LARGE SCALE GENOMIC DNA]</scope>
    <source>
        <strain evidence="11 12">LK2569</strain>
    </source>
</reference>
<dbReference type="InterPro" id="IPR011701">
    <property type="entry name" value="MFS"/>
</dbReference>
<feature type="transmembrane region" description="Helical" evidence="9">
    <location>
        <begin position="263"/>
        <end position="284"/>
    </location>
</feature>
<feature type="transmembrane region" description="Helical" evidence="9">
    <location>
        <begin position="177"/>
        <end position="197"/>
    </location>
</feature>
<evidence type="ECO:0000256" key="9">
    <source>
        <dbReference type="SAM" id="Phobius"/>
    </source>
</evidence>
<gene>
    <name evidence="11" type="ORF">VVR64_00955</name>
</gene>
<feature type="compositionally biased region" description="Low complexity" evidence="8">
    <location>
        <begin position="426"/>
        <end position="437"/>
    </location>
</feature>
<name>A0ABV3URA4_9CORY</name>
<feature type="transmembrane region" description="Helical" evidence="9">
    <location>
        <begin position="320"/>
        <end position="344"/>
    </location>
</feature>
<dbReference type="PANTHER" id="PTHR23502">
    <property type="entry name" value="MAJOR FACILITATOR SUPERFAMILY"/>
    <property type="match status" value="1"/>
</dbReference>
<protein>
    <submittedName>
        <fullName evidence="11">Multidrug effflux MFS transporter</fullName>
    </submittedName>
</protein>
<dbReference type="SUPFAM" id="SSF103473">
    <property type="entry name" value="MFS general substrate transporter"/>
    <property type="match status" value="1"/>
</dbReference>
<organism evidence="11 12">
    <name type="scientific">Corynebacterium xerosis</name>
    <dbReference type="NCBI Taxonomy" id="1725"/>
    <lineage>
        <taxon>Bacteria</taxon>
        <taxon>Bacillati</taxon>
        <taxon>Actinomycetota</taxon>
        <taxon>Actinomycetes</taxon>
        <taxon>Mycobacteriales</taxon>
        <taxon>Corynebacteriaceae</taxon>
        <taxon>Corynebacterium</taxon>
    </lineage>
</organism>
<dbReference type="NCBIfam" id="TIGR00710">
    <property type="entry name" value="efflux_Bcr_CflA"/>
    <property type="match status" value="1"/>
</dbReference>
<feature type="transmembrane region" description="Helical" evidence="9">
    <location>
        <begin position="57"/>
        <end position="77"/>
    </location>
</feature>
<keyword evidence="7 9" id="KW-0472">Membrane</keyword>
<evidence type="ECO:0000256" key="2">
    <source>
        <dbReference type="ARBA" id="ARBA00006236"/>
    </source>
</evidence>
<dbReference type="EMBL" id="JAYWMA010000001">
    <property type="protein sequence ID" value="MEX3527639.1"/>
    <property type="molecule type" value="Genomic_DNA"/>
</dbReference>
<keyword evidence="6 9" id="KW-1133">Transmembrane helix</keyword>
<sequence>MSPTQTKAPAAATPIRGLIPPLLLGVLALVSAAEPMSINMYLAGLPQLGDEFDIDQAAAQLTITFFLAGMAIGQLVAGPVSDSRGRRGLFIAGAAGLLLATAAAALAPGIWTLYTARLVQGLAGGTAVVLARAAVVDLVRGPEVARIFSILMLLGGIAPVLGPIIGGLLVEPVGWRGIFWVLVAINAMILAGVVFAVPETLPAERRKDAGFAPMLASARSLFSDGAYVGFAVAFITSFGTMFAYVAASAYVLQEHYGFSPVQYSAIFATNTTGLFIVGLVNARIVRNLGPLPIAKMGNAILLAAAAGLVAASLADAPAPVILALLFITVASMGVNMPNNSALAVSRATCIAGSASAFMGSGQFIVAGLLSPLVGVAAAAGMSQPVAMAAVMLACAATATASLHVAARAAFPNATDGPTDGATNNASDGTSTGTSTDTRLSDDHRRDRKTHEPTQRRIVTES</sequence>
<keyword evidence="4" id="KW-1003">Cell membrane</keyword>
<dbReference type="InterPro" id="IPR036259">
    <property type="entry name" value="MFS_trans_sf"/>
</dbReference>
<comment type="subcellular location">
    <subcellularLocation>
        <location evidence="1">Cell membrane</location>
        <topology evidence="1">Multi-pass membrane protein</topology>
    </subcellularLocation>
</comment>
<dbReference type="RefSeq" id="WP_368521863.1">
    <property type="nucleotide sequence ID" value="NZ_JAYWMA010000001.1"/>
</dbReference>
<feature type="transmembrane region" description="Helical" evidence="9">
    <location>
        <begin position="89"/>
        <end position="111"/>
    </location>
</feature>
<dbReference type="InterPro" id="IPR001958">
    <property type="entry name" value="Tet-R_TetA/multi-R_MdtG-like"/>
</dbReference>
<feature type="domain" description="Major facilitator superfamily (MFS) profile" evidence="10">
    <location>
        <begin position="23"/>
        <end position="407"/>
    </location>
</feature>
<evidence type="ECO:0000313" key="12">
    <source>
        <dbReference type="Proteomes" id="UP001558353"/>
    </source>
</evidence>
<evidence type="ECO:0000256" key="3">
    <source>
        <dbReference type="ARBA" id="ARBA00022448"/>
    </source>
</evidence>
<accession>A0ABV3URA4</accession>
<feature type="transmembrane region" description="Helical" evidence="9">
    <location>
        <begin position="227"/>
        <end position="251"/>
    </location>
</feature>
<evidence type="ECO:0000313" key="11">
    <source>
        <dbReference type="EMBL" id="MEX3527639.1"/>
    </source>
</evidence>
<keyword evidence="12" id="KW-1185">Reference proteome</keyword>
<dbReference type="InterPro" id="IPR020846">
    <property type="entry name" value="MFS_dom"/>
</dbReference>
<keyword evidence="5 9" id="KW-0812">Transmembrane</keyword>
<dbReference type="InterPro" id="IPR004812">
    <property type="entry name" value="Efflux_drug-R_Bcr/CmlA"/>
</dbReference>
<keyword evidence="3" id="KW-0813">Transport</keyword>
<feature type="transmembrane region" description="Helical" evidence="9">
    <location>
        <begin position="385"/>
        <end position="406"/>
    </location>
</feature>
<dbReference type="CDD" id="cd17320">
    <property type="entry name" value="MFS_MdfA_MDR_like"/>
    <property type="match status" value="1"/>
</dbReference>
<dbReference type="Pfam" id="PF07690">
    <property type="entry name" value="MFS_1"/>
    <property type="match status" value="1"/>
</dbReference>
<comment type="caution">
    <text evidence="11">The sequence shown here is derived from an EMBL/GenBank/DDBJ whole genome shotgun (WGS) entry which is preliminary data.</text>
</comment>
<feature type="compositionally biased region" description="Basic and acidic residues" evidence="8">
    <location>
        <begin position="438"/>
        <end position="461"/>
    </location>
</feature>
<proteinExistence type="inferred from homology"/>
<feature type="transmembrane region" description="Helical" evidence="9">
    <location>
        <begin position="147"/>
        <end position="165"/>
    </location>
</feature>
<dbReference type="PRINTS" id="PR01035">
    <property type="entry name" value="TCRTETA"/>
</dbReference>
<feature type="transmembrane region" description="Helical" evidence="9">
    <location>
        <begin position="117"/>
        <end position="135"/>
    </location>
</feature>
<dbReference type="PANTHER" id="PTHR23502:SF132">
    <property type="entry name" value="POLYAMINE TRANSPORTER 2-RELATED"/>
    <property type="match status" value="1"/>
</dbReference>
<dbReference type="Gene3D" id="1.20.1720.10">
    <property type="entry name" value="Multidrug resistance protein D"/>
    <property type="match status" value="1"/>
</dbReference>
<feature type="region of interest" description="Disordered" evidence="8">
    <location>
        <begin position="412"/>
        <end position="461"/>
    </location>
</feature>
<evidence type="ECO:0000256" key="8">
    <source>
        <dbReference type="SAM" id="MobiDB-lite"/>
    </source>
</evidence>
<dbReference type="PROSITE" id="PS50850">
    <property type="entry name" value="MFS"/>
    <property type="match status" value="1"/>
</dbReference>
<feature type="transmembrane region" description="Helical" evidence="9">
    <location>
        <begin position="356"/>
        <end position="379"/>
    </location>
</feature>
<evidence type="ECO:0000256" key="7">
    <source>
        <dbReference type="ARBA" id="ARBA00023136"/>
    </source>
</evidence>
<evidence type="ECO:0000259" key="10">
    <source>
        <dbReference type="PROSITE" id="PS50850"/>
    </source>
</evidence>
<comment type="similarity">
    <text evidence="2">Belongs to the major facilitator superfamily. Bcr/CmlA family.</text>
</comment>
<feature type="transmembrane region" description="Helical" evidence="9">
    <location>
        <begin position="296"/>
        <end position="314"/>
    </location>
</feature>
<dbReference type="Proteomes" id="UP001558353">
    <property type="component" value="Unassembled WGS sequence"/>
</dbReference>